<evidence type="ECO:0000313" key="2">
    <source>
        <dbReference type="Proteomes" id="UP001062443"/>
    </source>
</evidence>
<dbReference type="Proteomes" id="UP001062443">
    <property type="component" value="Unassembled WGS sequence"/>
</dbReference>
<name>A0ABQ0QL88_9PROT</name>
<dbReference type="EMBL" id="BAQB01000080">
    <property type="protein sequence ID" value="GBR48951.1"/>
    <property type="molecule type" value="Genomic_DNA"/>
</dbReference>
<evidence type="ECO:0000313" key="1">
    <source>
        <dbReference type="EMBL" id="GBR48951.1"/>
    </source>
</evidence>
<protein>
    <submittedName>
        <fullName evidence="1">Uncharacterized protein</fullName>
    </submittedName>
</protein>
<comment type="caution">
    <text evidence="1">The sequence shown here is derived from an EMBL/GenBank/DDBJ whole genome shotgun (WGS) entry which is preliminary data.</text>
</comment>
<reference evidence="1" key="1">
    <citation type="submission" date="2013-04" db="EMBL/GenBank/DDBJ databases">
        <title>The genome sequencing project of 58 acetic acid bacteria.</title>
        <authorList>
            <person name="Okamoto-Kainuma A."/>
            <person name="Ishikawa M."/>
            <person name="Umino S."/>
            <person name="Koizumi Y."/>
            <person name="Shiwa Y."/>
            <person name="Yoshikawa H."/>
            <person name="Matsutani M."/>
            <person name="Matsushita K."/>
        </authorList>
    </citation>
    <scope>NUCLEOTIDE SEQUENCE</scope>
    <source>
        <strain evidence="1">NBRC 106556</strain>
    </source>
</reference>
<keyword evidence="2" id="KW-1185">Reference proteome</keyword>
<gene>
    <name evidence="1" type="ORF">AA106556_1907</name>
</gene>
<organism evidence="1 2">
    <name type="scientific">Neokomagataea tanensis NBRC 106556</name>
    <dbReference type="NCBI Taxonomy" id="1223519"/>
    <lineage>
        <taxon>Bacteria</taxon>
        <taxon>Pseudomonadati</taxon>
        <taxon>Pseudomonadota</taxon>
        <taxon>Alphaproteobacteria</taxon>
        <taxon>Acetobacterales</taxon>
        <taxon>Acetobacteraceae</taxon>
        <taxon>Neokomagataea</taxon>
    </lineage>
</organism>
<accession>A0ABQ0QL88</accession>
<proteinExistence type="predicted"/>
<sequence>MIDRFDFELQMANRKFLKDLEKFLKINRPPKEFDIPISPPKIFEDTPLHTTSTFLKRNSTNIADEIAY</sequence>